<feature type="domain" description="VWFA" evidence="4">
    <location>
        <begin position="96"/>
        <end position="129"/>
    </location>
</feature>
<keyword evidence="6" id="KW-1185">Reference proteome</keyword>
<keyword evidence="2" id="KW-0964">Secreted</keyword>
<evidence type="ECO:0000259" key="4">
    <source>
        <dbReference type="PROSITE" id="PS50234"/>
    </source>
</evidence>
<dbReference type="PANTHER" id="PTHR24023:SF1082">
    <property type="entry name" value="COLLAGEN TRIPLE HELIX REPEAT"/>
    <property type="match status" value="1"/>
</dbReference>
<proteinExistence type="predicted"/>
<name>A0AAD9BEL0_DISEL</name>
<evidence type="ECO:0000256" key="1">
    <source>
        <dbReference type="ARBA" id="ARBA00004498"/>
    </source>
</evidence>
<dbReference type="GO" id="GO:0031012">
    <property type="term" value="C:extracellular matrix"/>
    <property type="evidence" value="ECO:0007669"/>
    <property type="project" value="TreeGrafter"/>
</dbReference>
<feature type="compositionally biased region" description="Basic and acidic residues" evidence="3">
    <location>
        <begin position="1"/>
        <end position="13"/>
    </location>
</feature>
<evidence type="ECO:0000256" key="2">
    <source>
        <dbReference type="ARBA" id="ARBA00022530"/>
    </source>
</evidence>
<gene>
    <name evidence="5" type="ORF">KUDE01_026143</name>
</gene>
<dbReference type="PANTHER" id="PTHR24023">
    <property type="entry name" value="COLLAGEN ALPHA"/>
    <property type="match status" value="1"/>
</dbReference>
<reference evidence="5" key="1">
    <citation type="submission" date="2023-04" db="EMBL/GenBank/DDBJ databases">
        <title>Chromosome-level genome of Chaenocephalus aceratus.</title>
        <authorList>
            <person name="Park H."/>
        </authorList>
    </citation>
    <scope>NUCLEOTIDE SEQUENCE</scope>
    <source>
        <strain evidence="5">DE</strain>
        <tissue evidence="5">Muscle</tissue>
    </source>
</reference>
<keyword evidence="5" id="KW-0176">Collagen</keyword>
<sequence length="129" mass="13559">MEIKLATQRKGEPGFKGPMGPRGLPGDGVPGEKGNRGVPGDLGKKGDRGDLGEPGANGLTGEPGASGEPGLTREEVILIIREICGCGLKCRQSPLELVFVIDSSESVGPENFELVKDFVITLIDRVTEF</sequence>
<dbReference type="InterPro" id="IPR036465">
    <property type="entry name" value="vWFA_dom_sf"/>
</dbReference>
<dbReference type="PROSITE" id="PS50234">
    <property type="entry name" value="VWFA"/>
    <property type="match status" value="1"/>
</dbReference>
<dbReference type="Gene3D" id="3.40.50.410">
    <property type="entry name" value="von Willebrand factor, type A domain"/>
    <property type="match status" value="1"/>
</dbReference>
<organism evidence="5 6">
    <name type="scientific">Dissostichus eleginoides</name>
    <name type="common">Patagonian toothfish</name>
    <name type="synonym">Dissostichus amissus</name>
    <dbReference type="NCBI Taxonomy" id="100907"/>
    <lineage>
        <taxon>Eukaryota</taxon>
        <taxon>Metazoa</taxon>
        <taxon>Chordata</taxon>
        <taxon>Craniata</taxon>
        <taxon>Vertebrata</taxon>
        <taxon>Euteleostomi</taxon>
        <taxon>Actinopterygii</taxon>
        <taxon>Neopterygii</taxon>
        <taxon>Teleostei</taxon>
        <taxon>Neoteleostei</taxon>
        <taxon>Acanthomorphata</taxon>
        <taxon>Eupercaria</taxon>
        <taxon>Perciformes</taxon>
        <taxon>Notothenioidei</taxon>
        <taxon>Nototheniidae</taxon>
        <taxon>Dissostichus</taxon>
    </lineage>
</organism>
<dbReference type="Pfam" id="PF00092">
    <property type="entry name" value="VWA"/>
    <property type="match status" value="1"/>
</dbReference>
<dbReference type="InterPro" id="IPR008160">
    <property type="entry name" value="Collagen"/>
</dbReference>
<feature type="compositionally biased region" description="Basic and acidic residues" evidence="3">
    <location>
        <begin position="42"/>
        <end position="51"/>
    </location>
</feature>
<dbReference type="InterPro" id="IPR002035">
    <property type="entry name" value="VWF_A"/>
</dbReference>
<dbReference type="Pfam" id="PF01391">
    <property type="entry name" value="Collagen"/>
    <property type="match status" value="1"/>
</dbReference>
<feature type="region of interest" description="Disordered" evidence="3">
    <location>
        <begin position="1"/>
        <end position="70"/>
    </location>
</feature>
<protein>
    <submittedName>
        <fullName evidence="5">Collagen alpha-1(XXVIII) chain</fullName>
    </submittedName>
</protein>
<dbReference type="AlphaFoldDB" id="A0AAD9BEL0"/>
<dbReference type="EMBL" id="JASDAP010000025">
    <property type="protein sequence ID" value="KAK1880619.1"/>
    <property type="molecule type" value="Genomic_DNA"/>
</dbReference>
<evidence type="ECO:0000256" key="3">
    <source>
        <dbReference type="SAM" id="MobiDB-lite"/>
    </source>
</evidence>
<keyword evidence="2" id="KW-0272">Extracellular matrix</keyword>
<evidence type="ECO:0000313" key="5">
    <source>
        <dbReference type="EMBL" id="KAK1880619.1"/>
    </source>
</evidence>
<dbReference type="SUPFAM" id="SSF53300">
    <property type="entry name" value="vWA-like"/>
    <property type="match status" value="1"/>
</dbReference>
<dbReference type="GO" id="GO:0005615">
    <property type="term" value="C:extracellular space"/>
    <property type="evidence" value="ECO:0007669"/>
    <property type="project" value="TreeGrafter"/>
</dbReference>
<dbReference type="InterPro" id="IPR050149">
    <property type="entry name" value="Collagen_superfamily"/>
</dbReference>
<accession>A0AAD9BEL0</accession>
<comment type="subcellular location">
    <subcellularLocation>
        <location evidence="1">Secreted</location>
        <location evidence="1">Extracellular space</location>
        <location evidence="1">Extracellular matrix</location>
    </subcellularLocation>
</comment>
<dbReference type="GO" id="GO:0005581">
    <property type="term" value="C:collagen trimer"/>
    <property type="evidence" value="ECO:0007669"/>
    <property type="project" value="UniProtKB-KW"/>
</dbReference>
<dbReference type="Proteomes" id="UP001228049">
    <property type="component" value="Unassembled WGS sequence"/>
</dbReference>
<evidence type="ECO:0000313" key="6">
    <source>
        <dbReference type="Proteomes" id="UP001228049"/>
    </source>
</evidence>
<comment type="caution">
    <text evidence="5">The sequence shown here is derived from an EMBL/GenBank/DDBJ whole genome shotgun (WGS) entry which is preliminary data.</text>
</comment>